<keyword evidence="4" id="KW-1185">Reference proteome</keyword>
<evidence type="ECO:0000259" key="2">
    <source>
        <dbReference type="PROSITE" id="PS51677"/>
    </source>
</evidence>
<sequence length="264" mass="29281">MSAIREPLPSLHRVPRASPAWIWVLLAAHLAVLLAWWWLGWRAGLPLLVAVHLAFLWGALRPRSAMYGPVLSHLPVTDRRVWLTIDDGPSDDTPALLDLLDAHRAKATFFLVGERAAARPDLVREIATRGHGIGNHSHAHPQAWFWALGPARMRREITQCQEVLRAITGRAPRWFRAVVGHANPFVSAPLRDCGLARVAWDARAFDAVRGDPVAVVARLERELAPGAIVLLHEGARHGRNVEMIGLLLERMQALGYATVLPEDL</sequence>
<dbReference type="PANTHER" id="PTHR10587:SF137">
    <property type="entry name" value="4-DEOXY-4-FORMAMIDO-L-ARABINOSE-PHOSPHOUNDECAPRENOL DEFORMYLASE ARND-RELATED"/>
    <property type="match status" value="1"/>
</dbReference>
<feature type="domain" description="NodB homology" evidence="2">
    <location>
        <begin position="79"/>
        <end position="264"/>
    </location>
</feature>
<dbReference type="PROSITE" id="PS51677">
    <property type="entry name" value="NODB"/>
    <property type="match status" value="1"/>
</dbReference>
<protein>
    <submittedName>
        <fullName evidence="3">Polysaccharide deacetylase family protein</fullName>
        <ecNumber evidence="3">3.-.-.-</ecNumber>
    </submittedName>
</protein>
<dbReference type="GO" id="GO:0016787">
    <property type="term" value="F:hydrolase activity"/>
    <property type="evidence" value="ECO:0007669"/>
    <property type="project" value="UniProtKB-KW"/>
</dbReference>
<feature type="transmembrane region" description="Helical" evidence="1">
    <location>
        <begin position="44"/>
        <end position="60"/>
    </location>
</feature>
<keyword evidence="1" id="KW-0812">Transmembrane</keyword>
<name>A0ABV7XNB6_9GAMM</name>
<gene>
    <name evidence="3" type="ORF">ACFONC_09980</name>
</gene>
<proteinExistence type="predicted"/>
<dbReference type="CDD" id="cd10917">
    <property type="entry name" value="CE4_NodB_like_6s_7s"/>
    <property type="match status" value="1"/>
</dbReference>
<keyword evidence="3" id="KW-0378">Hydrolase</keyword>
<comment type="caution">
    <text evidence="3">The sequence shown here is derived from an EMBL/GenBank/DDBJ whole genome shotgun (WGS) entry which is preliminary data.</text>
</comment>
<keyword evidence="1" id="KW-1133">Transmembrane helix</keyword>
<reference evidence="4" key="1">
    <citation type="journal article" date="2019" name="Int. J. Syst. Evol. Microbiol.">
        <title>The Global Catalogue of Microorganisms (GCM) 10K type strain sequencing project: providing services to taxonomists for standard genome sequencing and annotation.</title>
        <authorList>
            <consortium name="The Broad Institute Genomics Platform"/>
            <consortium name="The Broad Institute Genome Sequencing Center for Infectious Disease"/>
            <person name="Wu L."/>
            <person name="Ma J."/>
        </authorList>
    </citation>
    <scope>NUCLEOTIDE SEQUENCE [LARGE SCALE GENOMIC DNA]</scope>
    <source>
        <strain evidence="4">KCTC 42441</strain>
    </source>
</reference>
<accession>A0ABV7XNB6</accession>
<evidence type="ECO:0000256" key="1">
    <source>
        <dbReference type="SAM" id="Phobius"/>
    </source>
</evidence>
<evidence type="ECO:0000313" key="4">
    <source>
        <dbReference type="Proteomes" id="UP001595705"/>
    </source>
</evidence>
<dbReference type="SUPFAM" id="SSF88713">
    <property type="entry name" value="Glycoside hydrolase/deacetylase"/>
    <property type="match status" value="1"/>
</dbReference>
<dbReference type="InterPro" id="IPR002509">
    <property type="entry name" value="NODB_dom"/>
</dbReference>
<organism evidence="3 4">
    <name type="scientific">Luteimonas soli</name>
    <dbReference type="NCBI Taxonomy" id="1648966"/>
    <lineage>
        <taxon>Bacteria</taxon>
        <taxon>Pseudomonadati</taxon>
        <taxon>Pseudomonadota</taxon>
        <taxon>Gammaproteobacteria</taxon>
        <taxon>Lysobacterales</taxon>
        <taxon>Lysobacteraceae</taxon>
        <taxon>Luteimonas</taxon>
    </lineage>
</organism>
<dbReference type="InterPro" id="IPR011330">
    <property type="entry name" value="Glyco_hydro/deAcase_b/a-brl"/>
</dbReference>
<dbReference type="Proteomes" id="UP001595705">
    <property type="component" value="Unassembled WGS sequence"/>
</dbReference>
<keyword evidence="1" id="KW-0472">Membrane</keyword>
<dbReference type="EC" id="3.-.-.-" evidence="3"/>
<dbReference type="InterPro" id="IPR050248">
    <property type="entry name" value="Polysacc_deacetylase_ArnD"/>
</dbReference>
<dbReference type="Gene3D" id="3.20.20.370">
    <property type="entry name" value="Glycoside hydrolase/deacetylase"/>
    <property type="match status" value="1"/>
</dbReference>
<dbReference type="EMBL" id="JBHRYA010000007">
    <property type="protein sequence ID" value="MFC3716482.1"/>
    <property type="molecule type" value="Genomic_DNA"/>
</dbReference>
<dbReference type="Pfam" id="PF01522">
    <property type="entry name" value="Polysacc_deac_1"/>
    <property type="match status" value="1"/>
</dbReference>
<evidence type="ECO:0000313" key="3">
    <source>
        <dbReference type="EMBL" id="MFC3716482.1"/>
    </source>
</evidence>
<dbReference type="PANTHER" id="PTHR10587">
    <property type="entry name" value="GLYCOSYL TRANSFERASE-RELATED"/>
    <property type="match status" value="1"/>
</dbReference>
<dbReference type="RefSeq" id="WP_386743669.1">
    <property type="nucleotide sequence ID" value="NZ_JBHRYA010000007.1"/>
</dbReference>
<feature type="transmembrane region" description="Helical" evidence="1">
    <location>
        <begin position="20"/>
        <end position="38"/>
    </location>
</feature>